<feature type="domain" description="Telomere-length maintenance and DNA damage repair" evidence="1">
    <location>
        <begin position="36"/>
        <end position="114"/>
    </location>
</feature>
<evidence type="ECO:0000313" key="2">
    <source>
        <dbReference type="EMBL" id="KAA1125119.1"/>
    </source>
</evidence>
<keyword evidence="2" id="KW-0418">Kinase</keyword>
<keyword evidence="2" id="KW-0808">Transferase</keyword>
<gene>
    <name evidence="2" type="primary">TEL1_5</name>
    <name evidence="2" type="ORF">PGTUg99_000644</name>
</gene>
<evidence type="ECO:0000313" key="3">
    <source>
        <dbReference type="Proteomes" id="UP000325313"/>
    </source>
</evidence>
<dbReference type="Proteomes" id="UP000325313">
    <property type="component" value="Unassembled WGS sequence"/>
</dbReference>
<sequence length="450" mass="49956">MRLCPPRIIATVPIEIGIKSRTNSLKTSNWNSIKMEFRWAEIFHQLFSAADTEKAAILKPSNARKGSIARASNLNRLRAALTLIRKCVVQFVSLFKHKVMKLVINRTIELIVTSCCIVLISSTSAMSFPEILAICFASILDRKLPETFSIPDNESFGAEPPLEAEPLNPTDRSQAASPRMIDSCQLLSIVIPASSSVCLECSKSLLGRDLSRSAIHLGNCLISLWPNKNIALKEQIVLCLTYLLPFVIREAELDQMNSESQASPQAEDLVRKITHVISNDVELYTKSSSISLGTLRLVVPRKGFDSSFFCTKGFTRTSCDGVDVAIERVQAVTWAALRLGASALNHVTQSTHQPSARGPETPSKRRKVESELEIFLQDIQPGSLSAAVVHRIQLLTVTFDLHWENLDNSSRQKIIERVLGLLQSDDPVVVSWAFIFFGNTAHCVRIPFLF</sequence>
<comment type="caution">
    <text evidence="2">The sequence shown here is derived from an EMBL/GenBank/DDBJ whole genome shotgun (WGS) entry which is preliminary data.</text>
</comment>
<evidence type="ECO:0000259" key="1">
    <source>
        <dbReference type="Pfam" id="PF11640"/>
    </source>
</evidence>
<dbReference type="Pfam" id="PF11640">
    <property type="entry name" value="TAN"/>
    <property type="match status" value="1"/>
</dbReference>
<organism evidence="2 3">
    <name type="scientific">Puccinia graminis f. sp. tritici</name>
    <dbReference type="NCBI Taxonomy" id="56615"/>
    <lineage>
        <taxon>Eukaryota</taxon>
        <taxon>Fungi</taxon>
        <taxon>Dikarya</taxon>
        <taxon>Basidiomycota</taxon>
        <taxon>Pucciniomycotina</taxon>
        <taxon>Pucciniomycetes</taxon>
        <taxon>Pucciniales</taxon>
        <taxon>Pucciniaceae</taxon>
        <taxon>Puccinia</taxon>
    </lineage>
</organism>
<reference evidence="2 3" key="1">
    <citation type="submission" date="2019-05" db="EMBL/GenBank/DDBJ databases">
        <title>Emergence of the Ug99 lineage of the wheat stem rust pathogen through somatic hybridization.</title>
        <authorList>
            <person name="Li F."/>
            <person name="Upadhyaya N.M."/>
            <person name="Sperschneider J."/>
            <person name="Matny O."/>
            <person name="Nguyen-Phuc H."/>
            <person name="Mago R."/>
            <person name="Raley C."/>
            <person name="Miller M.E."/>
            <person name="Silverstein K.A.T."/>
            <person name="Henningsen E."/>
            <person name="Hirsch C.D."/>
            <person name="Visser B."/>
            <person name="Pretorius Z.A."/>
            <person name="Steffenson B.J."/>
            <person name="Schwessinger B."/>
            <person name="Dodds P.N."/>
            <person name="Figueroa M."/>
        </authorList>
    </citation>
    <scope>NUCLEOTIDE SEQUENCE [LARGE SCALE GENOMIC DNA]</scope>
    <source>
        <strain evidence="2 3">Ug99</strain>
    </source>
</reference>
<accession>A0A5B0RIB2</accession>
<name>A0A5B0RIB2_PUCGR</name>
<dbReference type="InterPro" id="IPR021668">
    <property type="entry name" value="TAN"/>
</dbReference>
<proteinExistence type="predicted"/>
<dbReference type="AlphaFoldDB" id="A0A5B0RIB2"/>
<protein>
    <submittedName>
        <fullName evidence="2">Serine/threonine-protein kinase tel1</fullName>
    </submittedName>
</protein>
<dbReference type="EMBL" id="VDEP01000183">
    <property type="protein sequence ID" value="KAA1125119.1"/>
    <property type="molecule type" value="Genomic_DNA"/>
</dbReference>
<dbReference type="GO" id="GO:0004674">
    <property type="term" value="F:protein serine/threonine kinase activity"/>
    <property type="evidence" value="ECO:0007669"/>
    <property type="project" value="InterPro"/>
</dbReference>